<dbReference type="InterPro" id="IPR003959">
    <property type="entry name" value="ATPase_AAA_core"/>
</dbReference>
<evidence type="ECO:0000259" key="1">
    <source>
        <dbReference type="Pfam" id="PF00004"/>
    </source>
</evidence>
<accession>A0AAV3Q1B4</accession>
<dbReference type="Pfam" id="PF00004">
    <property type="entry name" value="AAA"/>
    <property type="match status" value="1"/>
</dbReference>
<dbReference type="Proteomes" id="UP001454036">
    <property type="component" value="Unassembled WGS sequence"/>
</dbReference>
<dbReference type="EMBL" id="BAABME010019480">
    <property type="protein sequence ID" value="GAA0157313.1"/>
    <property type="molecule type" value="Genomic_DNA"/>
</dbReference>
<sequence>MDDLLGFAKGESFYQRTGRAWKNGYDIYDLELTGVNTNSELRKLLMKSSSKSIIVIEDIDCSINLTNKNDKKNDHVNAIPEIPNEGIEDMGNKITLPGLLNFSDGLWSCCGSERIFIFTTNHVEKIDPALLRSGRMDMHIHMSYFSFLALKILLKNYLGFDDDEGGLKSETLKELEGLMGKANITPADVSESLSKNKRDNEKAMKELIRELIIRGETIKSTKKDEVNVKYVEKDNIGKDVAGDAHEDDGGKQD</sequence>
<evidence type="ECO:0000313" key="4">
    <source>
        <dbReference type="Proteomes" id="UP001454036"/>
    </source>
</evidence>
<comment type="caution">
    <text evidence="3">The sequence shown here is derived from an EMBL/GenBank/DDBJ whole genome shotgun (WGS) entry which is preliminary data.</text>
</comment>
<evidence type="ECO:0000313" key="3">
    <source>
        <dbReference type="EMBL" id="GAA0157313.1"/>
    </source>
</evidence>
<dbReference type="InterPro" id="IPR027417">
    <property type="entry name" value="P-loop_NTPase"/>
</dbReference>
<protein>
    <recommendedName>
        <fullName evidence="5">ATPase AAA-type core domain-containing protein</fullName>
    </recommendedName>
</protein>
<dbReference type="InterPro" id="IPR058017">
    <property type="entry name" value="At3g28540-like_C"/>
</dbReference>
<dbReference type="AlphaFoldDB" id="A0AAV3Q1B4"/>
<dbReference type="GO" id="GO:0005524">
    <property type="term" value="F:ATP binding"/>
    <property type="evidence" value="ECO:0007669"/>
    <property type="project" value="InterPro"/>
</dbReference>
<evidence type="ECO:0000259" key="2">
    <source>
        <dbReference type="Pfam" id="PF25568"/>
    </source>
</evidence>
<dbReference type="PANTHER" id="PTHR23070">
    <property type="entry name" value="BCS1 AAA-TYPE ATPASE"/>
    <property type="match status" value="1"/>
</dbReference>
<dbReference type="Gene3D" id="3.40.50.300">
    <property type="entry name" value="P-loop containing nucleotide triphosphate hydrolases"/>
    <property type="match status" value="1"/>
</dbReference>
<reference evidence="3 4" key="1">
    <citation type="submission" date="2024-01" db="EMBL/GenBank/DDBJ databases">
        <title>The complete chloroplast genome sequence of Lithospermum erythrorhizon: insights into the phylogenetic relationship among Boraginaceae species and the maternal lineages of purple gromwells.</title>
        <authorList>
            <person name="Okada T."/>
            <person name="Watanabe K."/>
        </authorList>
    </citation>
    <scope>NUCLEOTIDE SEQUENCE [LARGE SCALE GENOMIC DNA]</scope>
</reference>
<organism evidence="3 4">
    <name type="scientific">Lithospermum erythrorhizon</name>
    <name type="common">Purple gromwell</name>
    <name type="synonym">Lithospermum officinale var. erythrorhizon</name>
    <dbReference type="NCBI Taxonomy" id="34254"/>
    <lineage>
        <taxon>Eukaryota</taxon>
        <taxon>Viridiplantae</taxon>
        <taxon>Streptophyta</taxon>
        <taxon>Embryophyta</taxon>
        <taxon>Tracheophyta</taxon>
        <taxon>Spermatophyta</taxon>
        <taxon>Magnoliopsida</taxon>
        <taxon>eudicotyledons</taxon>
        <taxon>Gunneridae</taxon>
        <taxon>Pentapetalae</taxon>
        <taxon>asterids</taxon>
        <taxon>lamiids</taxon>
        <taxon>Boraginales</taxon>
        <taxon>Boraginaceae</taxon>
        <taxon>Boraginoideae</taxon>
        <taxon>Lithospermeae</taxon>
        <taxon>Lithospermum</taxon>
    </lineage>
</organism>
<dbReference type="GO" id="GO:0016887">
    <property type="term" value="F:ATP hydrolysis activity"/>
    <property type="evidence" value="ECO:0007669"/>
    <property type="project" value="InterPro"/>
</dbReference>
<name>A0AAV3Q1B4_LITER</name>
<dbReference type="SUPFAM" id="SSF52540">
    <property type="entry name" value="P-loop containing nucleoside triphosphate hydrolases"/>
    <property type="match status" value="1"/>
</dbReference>
<feature type="domain" description="ATPase AAA-type core" evidence="1">
    <location>
        <begin position="37"/>
        <end position="143"/>
    </location>
</feature>
<gene>
    <name evidence="3" type="ORF">LIER_38434</name>
</gene>
<feature type="domain" description="AAA+ ATPase At3g28540-like C-terminal" evidence="2">
    <location>
        <begin position="146"/>
        <end position="214"/>
    </location>
</feature>
<dbReference type="InterPro" id="IPR050747">
    <property type="entry name" value="Mitochondrial_chaperone_BCS1"/>
</dbReference>
<evidence type="ECO:0008006" key="5">
    <source>
        <dbReference type="Google" id="ProtNLM"/>
    </source>
</evidence>
<proteinExistence type="predicted"/>
<dbReference type="Pfam" id="PF25568">
    <property type="entry name" value="AAA_lid_At3g28540"/>
    <property type="match status" value="1"/>
</dbReference>
<keyword evidence="4" id="KW-1185">Reference proteome</keyword>